<protein>
    <recommendedName>
        <fullName evidence="3">DUF3828 domain-containing protein</fullName>
    </recommendedName>
</protein>
<comment type="caution">
    <text evidence="1">The sequence shown here is derived from an EMBL/GenBank/DDBJ whole genome shotgun (WGS) entry which is preliminary data.</text>
</comment>
<evidence type="ECO:0008006" key="3">
    <source>
        <dbReference type="Google" id="ProtNLM"/>
    </source>
</evidence>
<reference evidence="1 2" key="1">
    <citation type="submission" date="2022-01" db="EMBL/GenBank/DDBJ databases">
        <title>Paraglaciecola sp. G1-23.</title>
        <authorList>
            <person name="Jin M.S."/>
            <person name="Han D.M."/>
            <person name="Kim H.M."/>
            <person name="Jeon C.O."/>
        </authorList>
    </citation>
    <scope>NUCLEOTIDE SEQUENCE [LARGE SCALE GENOMIC DNA]</scope>
    <source>
        <strain evidence="1 2">G1-23</strain>
    </source>
</reference>
<dbReference type="EMBL" id="JAKGAS010000001">
    <property type="protein sequence ID" value="MCF2947001.1"/>
    <property type="molecule type" value="Genomic_DNA"/>
</dbReference>
<sequence length="147" mass="16773">MLRKFSWLMLLIVVFTACEKAEPKKGVGKFGMLDSNVPEFAAIEFFNKIYKTNDLSGAIEYSTPKMERLLRSYHTNKAVQKHVLNMRFDEVTVQPSTRSAGRNEFAKEAQISLFFEGTLDGDIFKDLRVVSLIRIDKEWKVDSVSAG</sequence>
<name>A0ABS9D297_9ALTE</name>
<dbReference type="PROSITE" id="PS51257">
    <property type="entry name" value="PROKAR_LIPOPROTEIN"/>
    <property type="match status" value="1"/>
</dbReference>
<keyword evidence="2" id="KW-1185">Reference proteome</keyword>
<evidence type="ECO:0000313" key="2">
    <source>
        <dbReference type="Proteomes" id="UP001521137"/>
    </source>
</evidence>
<organism evidence="1 2">
    <name type="scientific">Paraglaciecola algarum</name>
    <dbReference type="NCBI Taxonomy" id="3050085"/>
    <lineage>
        <taxon>Bacteria</taxon>
        <taxon>Pseudomonadati</taxon>
        <taxon>Pseudomonadota</taxon>
        <taxon>Gammaproteobacteria</taxon>
        <taxon>Alteromonadales</taxon>
        <taxon>Alteromonadaceae</taxon>
        <taxon>Paraglaciecola</taxon>
    </lineage>
</organism>
<proteinExistence type="predicted"/>
<gene>
    <name evidence="1" type="ORF">L0668_02705</name>
</gene>
<dbReference type="RefSeq" id="WP_235310516.1">
    <property type="nucleotide sequence ID" value="NZ_JAKGAS010000001.1"/>
</dbReference>
<evidence type="ECO:0000313" key="1">
    <source>
        <dbReference type="EMBL" id="MCF2947001.1"/>
    </source>
</evidence>
<dbReference type="Proteomes" id="UP001521137">
    <property type="component" value="Unassembled WGS sequence"/>
</dbReference>
<accession>A0ABS9D297</accession>